<proteinExistence type="predicted"/>
<protein>
    <submittedName>
        <fullName evidence="1">Uncharacterized protein</fullName>
    </submittedName>
</protein>
<reference evidence="1 2" key="1">
    <citation type="journal article" date="2017" name="ISME J.">
        <title>An acid-tolerant ammonia-oxidizing ?-proteobacterium from soil.</title>
        <authorList>
            <person name="Hayatsu M."/>
            <person name="Tago K."/>
            <person name="Uchiyama I."/>
            <person name="Toyoda A."/>
            <person name="Wang Y."/>
            <person name="Shimomura Y."/>
            <person name="Okubo T."/>
            <person name="Kurisu F."/>
            <person name="Hirono Y."/>
            <person name="Nonaka K."/>
            <person name="Akiyama H."/>
            <person name="Itoh T."/>
            <person name="Takami H."/>
        </authorList>
    </citation>
    <scope>NUCLEOTIDE SEQUENCE [LARGE SCALE GENOMIC DNA]</scope>
    <source>
        <strain evidence="1 2">TAO100</strain>
    </source>
</reference>
<dbReference type="RefSeq" id="WP_197702533.1">
    <property type="nucleotide sequence ID" value="NZ_AP014836.1"/>
</dbReference>
<dbReference type="EMBL" id="AP014836">
    <property type="protein sequence ID" value="BAW80930.1"/>
    <property type="molecule type" value="Genomic_DNA"/>
</dbReference>
<gene>
    <name evidence="1" type="ORF">TAO_1560</name>
</gene>
<evidence type="ECO:0000313" key="2">
    <source>
        <dbReference type="Proteomes" id="UP000243679"/>
    </source>
</evidence>
<keyword evidence="2" id="KW-1185">Reference proteome</keyword>
<sequence length="128" mass="13752">MNFTSSSQEAAVCDFTPGYSSYTVIYQANGRWSVRGNTLQTFANKGVTEEYNINISSDHEALIYNEAGTALLSTGLANGGYTPPFIVTNLSHPGLININHEYQVAPAGGIRAGHMCVQKMGDSVVFGR</sequence>
<organism evidence="1 2">
    <name type="scientific">Candidatus Nitrosoglobus terrae</name>
    <dbReference type="NCBI Taxonomy" id="1630141"/>
    <lineage>
        <taxon>Bacteria</taxon>
        <taxon>Pseudomonadati</taxon>
        <taxon>Pseudomonadota</taxon>
        <taxon>Gammaproteobacteria</taxon>
        <taxon>Chromatiales</taxon>
        <taxon>Chromatiaceae</taxon>
        <taxon>Candidatus Nitrosoglobus</taxon>
    </lineage>
</organism>
<dbReference type="AlphaFoldDB" id="A0A1Q2SP67"/>
<evidence type="ECO:0000313" key="1">
    <source>
        <dbReference type="EMBL" id="BAW80930.1"/>
    </source>
</evidence>
<dbReference type="Proteomes" id="UP000243679">
    <property type="component" value="Chromosome"/>
</dbReference>
<dbReference type="KEGG" id="ntt:TAO_1560"/>
<accession>A0A1Q2SP67</accession>
<name>A0A1Q2SP67_9GAMM</name>